<feature type="region of interest" description="Disordered" evidence="4">
    <location>
        <begin position="251"/>
        <end position="289"/>
    </location>
</feature>
<feature type="compositionally biased region" description="Polar residues" evidence="4">
    <location>
        <begin position="1188"/>
        <end position="1199"/>
    </location>
</feature>
<comment type="subcellular location">
    <subcellularLocation>
        <location evidence="1">Nucleus</location>
    </subcellularLocation>
</comment>
<dbReference type="GO" id="GO:0030512">
    <property type="term" value="P:negative regulation of transforming growth factor beta receptor signaling pathway"/>
    <property type="evidence" value="ECO:0007669"/>
    <property type="project" value="TreeGrafter"/>
</dbReference>
<dbReference type="Pfam" id="PF11502">
    <property type="entry name" value="BCL9"/>
    <property type="match status" value="1"/>
</dbReference>
<feature type="compositionally biased region" description="Low complexity" evidence="4">
    <location>
        <begin position="540"/>
        <end position="557"/>
    </location>
</feature>
<comment type="similarity">
    <text evidence="2">Belongs to the BCL9 family.</text>
</comment>
<dbReference type="PANTHER" id="PTHR15185">
    <property type="entry name" value="BCL9"/>
    <property type="match status" value="1"/>
</dbReference>
<feature type="compositionally biased region" description="Polar residues" evidence="4">
    <location>
        <begin position="1157"/>
        <end position="1181"/>
    </location>
</feature>
<keyword evidence="3" id="KW-0539">Nucleus</keyword>
<dbReference type="InterPro" id="IPR015668">
    <property type="entry name" value="Bcl-9/Bcl-9l"/>
</dbReference>
<feature type="compositionally biased region" description="Polar residues" evidence="4">
    <location>
        <begin position="1471"/>
        <end position="1482"/>
    </location>
</feature>
<feature type="region of interest" description="Disordered" evidence="4">
    <location>
        <begin position="609"/>
        <end position="633"/>
    </location>
</feature>
<feature type="region of interest" description="Disordered" evidence="4">
    <location>
        <begin position="838"/>
        <end position="1199"/>
    </location>
</feature>
<feature type="compositionally biased region" description="Gly residues" evidence="4">
    <location>
        <begin position="454"/>
        <end position="467"/>
    </location>
</feature>
<dbReference type="EMBL" id="CM014090">
    <property type="protein sequence ID" value="TKS80713.1"/>
    <property type="molecule type" value="Genomic_DNA"/>
</dbReference>
<dbReference type="GO" id="GO:0045944">
    <property type="term" value="P:positive regulation of transcription by RNA polymerase II"/>
    <property type="evidence" value="ECO:0007669"/>
    <property type="project" value="TreeGrafter"/>
</dbReference>
<dbReference type="GO" id="GO:1990907">
    <property type="term" value="C:beta-catenin-TCF complex"/>
    <property type="evidence" value="ECO:0007669"/>
    <property type="project" value="TreeGrafter"/>
</dbReference>
<feature type="region of interest" description="Disordered" evidence="4">
    <location>
        <begin position="115"/>
        <end position="238"/>
    </location>
</feature>
<feature type="region of interest" description="Disordered" evidence="4">
    <location>
        <begin position="361"/>
        <end position="510"/>
    </location>
</feature>
<evidence type="ECO:0000313" key="7">
    <source>
        <dbReference type="Proteomes" id="UP000298787"/>
    </source>
</evidence>
<feature type="region of interest" description="Disordered" evidence="4">
    <location>
        <begin position="528"/>
        <end position="580"/>
    </location>
</feature>
<feature type="compositionally biased region" description="Polar residues" evidence="4">
    <location>
        <begin position="997"/>
        <end position="1008"/>
    </location>
</feature>
<evidence type="ECO:0000256" key="4">
    <source>
        <dbReference type="SAM" id="MobiDB-lite"/>
    </source>
</evidence>
<evidence type="ECO:0000256" key="2">
    <source>
        <dbReference type="ARBA" id="ARBA00009200"/>
    </source>
</evidence>
<feature type="region of interest" description="Disordered" evidence="4">
    <location>
        <begin position="1373"/>
        <end position="1506"/>
    </location>
</feature>
<reference evidence="6 7" key="1">
    <citation type="submission" date="2019-01" db="EMBL/GenBank/DDBJ databases">
        <title>Genome Assembly of Collichthys lucidus.</title>
        <authorList>
            <person name="Cai M."/>
            <person name="Xiao S."/>
        </authorList>
    </citation>
    <scope>NUCLEOTIDE SEQUENCE [LARGE SCALE GENOMIC DNA]</scope>
    <source>
        <strain evidence="6">JT15FE1705JMU</strain>
        <tissue evidence="6">Muscle</tissue>
    </source>
</reference>
<protein>
    <submittedName>
        <fullName evidence="6">B-cell CLL/lymphoma 9-like protein</fullName>
    </submittedName>
</protein>
<evidence type="ECO:0000256" key="1">
    <source>
        <dbReference type="ARBA" id="ARBA00004123"/>
    </source>
</evidence>
<dbReference type="STRING" id="240159.A0A4U5UZE1"/>
<feature type="compositionally biased region" description="Polar residues" evidence="4">
    <location>
        <begin position="413"/>
        <end position="438"/>
    </location>
</feature>
<feature type="compositionally biased region" description="Polar residues" evidence="4">
    <location>
        <begin position="139"/>
        <end position="150"/>
    </location>
</feature>
<feature type="compositionally biased region" description="Low complexity" evidence="4">
    <location>
        <begin position="1448"/>
        <end position="1470"/>
    </location>
</feature>
<feature type="domain" description="B-cell lymphoma 9 beta-catenin binding" evidence="5">
    <location>
        <begin position="504"/>
        <end position="540"/>
    </location>
</feature>
<organism evidence="6 7">
    <name type="scientific">Collichthys lucidus</name>
    <name type="common">Big head croaker</name>
    <name type="synonym">Sciaena lucida</name>
    <dbReference type="NCBI Taxonomy" id="240159"/>
    <lineage>
        <taxon>Eukaryota</taxon>
        <taxon>Metazoa</taxon>
        <taxon>Chordata</taxon>
        <taxon>Craniata</taxon>
        <taxon>Vertebrata</taxon>
        <taxon>Euteleostomi</taxon>
        <taxon>Actinopterygii</taxon>
        <taxon>Neopterygii</taxon>
        <taxon>Teleostei</taxon>
        <taxon>Neoteleostei</taxon>
        <taxon>Acanthomorphata</taxon>
        <taxon>Eupercaria</taxon>
        <taxon>Sciaenidae</taxon>
        <taxon>Collichthys</taxon>
    </lineage>
</organism>
<sequence>MAKSLVLALFSVGNQQKCSSQSAIVHQQQVWKRLVETCKYRRTVKRSGSFCGIDGQKTCQRLVLWAATHKLSNVQRSTPQLQRLKSEARGVQVWSVKCPGEQHGSVSVERLGEMRPPAQSPANQMHPDNKLANHGKQVTGDSRSQIPSITQQQQQQQQQGTAGHLGPKGVGAGSHGVKSNQISPGNPGLKAVSQPSVSSIGGMLKTKSKRERSVSIDSGESRNAIPPALETDAKGEGVMRSKRRCVLEKKQPYSGDEWCSGPDTEEDEDKPHTATHRGERGLAGPIQGLSDRLSAGPMTEPGGPVMGCGVGPVGLKAEPHQPSQQVVYVFTTNLANSAAEAVMKGQTDSILLFHQQNVPRTKLEQGHSSGKLPNLSEKVNSSSSPPTGTPKSQSGTPRPASAGVGGPLHPVGTPSSTGHSDNESSQTRLGGASSNNSIIAHRSEGGSAATPAGGVPGTGDGDGGGGMTLPVATVSPSGSPSILSAHLQSDTVQRSGPGNSDGTLSKEQLEHRERSLQTLRDIERLLLRSGASGGPGDTGGSTNSASSNSSNLNNNNNTDRSGILEDTDNGTNNSGNCGSGNMLSSALTTIGGMKRYEEPLQSIISQTQSLDSPQMESHHNLPQHPHHQMSSPGVDMGPLLGPDGLTPEQMAWRKLQEEYYLEKRRQQEIQPPTHPQHFRMMTEMGMHGGPMMMRGPPPPYHSKPGDQQWGHGNMMGGGMGGNARMIDMHQDGPRGPRFLGQIQRGPPGGGGFPGGPGGVLSVEGLGPQRPTRPGMIWLDDMPNNIGGGGPFHGCYPGGPPQHLQGDPEHPITHEEMFRIMEKRQMQGLPRFELDRLSKQQQQGNLGPRIMDNPGGPDIPNLGMGRGPPPNRGDPMDFPGSREIMGSPGGGSSDERLGGFSSGGQPSNEHEPTDECSATTADDAISEAQRRSWGRGAFSPAEISRIRASQNGRGGNKGMIPGPDGPFQFPNQGPFSGGQVEGPYLQQPGPEMFGPEQQGPNQMGGTSRLSHMPMTGGLRGADLSPRHPSDLSINVNPLTSPSVPPPHQLKSPSLNQEPSPLLPSPSAPGLKSPSQISSAGHHPPLPPSSGAGTPSSSSMKSPQVMGSSNLVLHSPSASPGRLKSPAMAVGSPGWASPKTALPSPGGPTSGKIVGNGGSSSTETGQSLPPRSSNSTPISQPGSMNPGMPFTSSPNALPTQNPLSLIMSQMSKYAMPSSTPLYHDAIKTIATSDDEMLPDRPLLSGVSIGGNMGNPQASQILSQGSIGPHSDAHSPMGIVSQGQQHLSHDASGPVLSSPNHMGMPAMNSAMMGGGAPDGMGPCNVSPISQNQMAGFPRIQQPPHGPMHSPIGGMSQNFSQSNEDIIPPQQLHLLSKGHPLQRPSHPSDSFASMPMGDGPDLSEVIRPTHTGIPEFDLSRIIPSDKPSSTLQYFPKSEPHQNPHQGPPSQQPTPQQLLKQLSSSGPPHSGGPSSNPHLANLQNMMAEQQLPPHPSHGGIRQSMGIPQGGSRGMVPGGGMGPMCPPGHMMGRTGMMPQQQLQQQQAMMANSLFHHPSNPYPGMMSSQQHQHNLMAQQNIMMMQAKQRSMSIPGDPFGPQGPLMSPQGPMMGPSHPQSGMMGPQSLRQRGMSLDSPIGYGPGGMANMPF</sequence>
<dbReference type="Proteomes" id="UP000298787">
    <property type="component" value="Chromosome 13"/>
</dbReference>
<gene>
    <name evidence="6" type="ORF">D9C73_014815</name>
</gene>
<dbReference type="GO" id="GO:0003713">
    <property type="term" value="F:transcription coactivator activity"/>
    <property type="evidence" value="ECO:0007669"/>
    <property type="project" value="InterPro"/>
</dbReference>
<feature type="compositionally biased region" description="Basic and acidic residues" evidence="4">
    <location>
        <begin position="269"/>
        <end position="280"/>
    </location>
</feature>
<dbReference type="GO" id="GO:0008013">
    <property type="term" value="F:beta-catenin binding"/>
    <property type="evidence" value="ECO:0007669"/>
    <property type="project" value="InterPro"/>
</dbReference>
<feature type="compositionally biased region" description="Low complexity" evidence="4">
    <location>
        <begin position="569"/>
        <end position="580"/>
    </location>
</feature>
<dbReference type="InterPro" id="IPR024670">
    <property type="entry name" value="BCL9_beta-catenin-bd_dom"/>
</dbReference>
<dbReference type="GO" id="GO:0060070">
    <property type="term" value="P:canonical Wnt signaling pathway"/>
    <property type="evidence" value="ECO:0007669"/>
    <property type="project" value="InterPro"/>
</dbReference>
<dbReference type="PANTHER" id="PTHR15185:SF3">
    <property type="entry name" value="B-CELL CLL_LYMPHOMA 9-LIKE PROTEIN"/>
    <property type="match status" value="1"/>
</dbReference>
<feature type="compositionally biased region" description="Polar residues" evidence="4">
    <location>
        <begin position="1030"/>
        <end position="1040"/>
    </location>
</feature>
<keyword evidence="7" id="KW-1185">Reference proteome</keyword>
<feature type="compositionally biased region" description="Low complexity" evidence="4">
    <location>
        <begin position="1087"/>
        <end position="1107"/>
    </location>
</feature>
<evidence type="ECO:0000259" key="5">
    <source>
        <dbReference type="Pfam" id="PF11502"/>
    </source>
</evidence>
<evidence type="ECO:0000313" key="6">
    <source>
        <dbReference type="EMBL" id="TKS80713.1"/>
    </source>
</evidence>
<dbReference type="InterPro" id="IPR013083">
    <property type="entry name" value="Znf_RING/FYVE/PHD"/>
</dbReference>
<dbReference type="Gene3D" id="3.30.40.10">
    <property type="entry name" value="Zinc/RING finger domain, C3HC4 (zinc finger)"/>
    <property type="match status" value="1"/>
</dbReference>
<feature type="compositionally biased region" description="Polar residues" evidence="4">
    <location>
        <begin position="474"/>
        <end position="506"/>
    </location>
</feature>
<feature type="compositionally biased region" description="Low complexity" evidence="4">
    <location>
        <begin position="381"/>
        <end position="397"/>
    </location>
</feature>
<feature type="region of interest" description="Disordered" evidence="4">
    <location>
        <begin position="1590"/>
        <end position="1616"/>
    </location>
</feature>
<accession>A0A4U5UZE1</accession>
<evidence type="ECO:0000256" key="3">
    <source>
        <dbReference type="ARBA" id="ARBA00023242"/>
    </source>
</evidence>
<proteinExistence type="inferred from homology"/>
<name>A0A4U5UZE1_COLLU</name>